<keyword evidence="2" id="KW-0489">Methyltransferase</keyword>
<dbReference type="AlphaFoldDB" id="A0AAW6RMQ4"/>
<dbReference type="InterPro" id="IPR029063">
    <property type="entry name" value="SAM-dependent_MTases_sf"/>
</dbReference>
<sequence>MSAHPAAPAASQDPAAFWNRRYAAPAYAYGTAPNAFFSQQLADLPAGRLLLPAEGEGRNAAHAARMGWQVAAFDLSEQGRRKALALAAAFGVADRLAYQVGSVQDMPLPPGQFDAAALVFAHFAPAIKSASHRKVAQALAAGGHLIFEGYAKSNLPRVRANPAIGGPQDEQALFSLDEIRADFIDGAGLEPLVLQETVVQLHEGQFHNGTASVIRFVGRKP</sequence>
<keyword evidence="2" id="KW-0808">Transferase</keyword>
<keyword evidence="3" id="KW-1185">Reference proteome</keyword>
<proteinExistence type="predicted"/>
<protein>
    <submittedName>
        <fullName evidence="2">Class I SAM-dependent methyltransferase</fullName>
        <ecNumber evidence="2">2.1.-.-</ecNumber>
    </submittedName>
</protein>
<dbReference type="GO" id="GO:0032259">
    <property type="term" value="P:methylation"/>
    <property type="evidence" value="ECO:0007669"/>
    <property type="project" value="UniProtKB-KW"/>
</dbReference>
<evidence type="ECO:0000313" key="3">
    <source>
        <dbReference type="Proteomes" id="UP001237156"/>
    </source>
</evidence>
<dbReference type="SUPFAM" id="SSF53335">
    <property type="entry name" value="S-adenosyl-L-methionine-dependent methyltransferases"/>
    <property type="match status" value="1"/>
</dbReference>
<dbReference type="EMBL" id="JARVII010000018">
    <property type="protein sequence ID" value="MDG9699886.1"/>
    <property type="molecule type" value="Genomic_DNA"/>
</dbReference>
<dbReference type="Pfam" id="PF13649">
    <property type="entry name" value="Methyltransf_25"/>
    <property type="match status" value="1"/>
</dbReference>
<feature type="domain" description="Methyltransferase" evidence="1">
    <location>
        <begin position="55"/>
        <end position="143"/>
    </location>
</feature>
<comment type="caution">
    <text evidence="2">The sequence shown here is derived from an EMBL/GenBank/DDBJ whole genome shotgun (WGS) entry which is preliminary data.</text>
</comment>
<dbReference type="InterPro" id="IPR041698">
    <property type="entry name" value="Methyltransf_25"/>
</dbReference>
<accession>A0AAW6RMQ4</accession>
<dbReference type="RefSeq" id="WP_279524708.1">
    <property type="nucleotide sequence ID" value="NZ_JARVII010000018.1"/>
</dbReference>
<name>A0AAW6RMQ4_9BURK</name>
<organism evidence="2 3">
    <name type="scientific">Ottowia cancrivicina</name>
    <dbReference type="NCBI Taxonomy" id="3040346"/>
    <lineage>
        <taxon>Bacteria</taxon>
        <taxon>Pseudomonadati</taxon>
        <taxon>Pseudomonadota</taxon>
        <taxon>Betaproteobacteria</taxon>
        <taxon>Burkholderiales</taxon>
        <taxon>Comamonadaceae</taxon>
        <taxon>Ottowia</taxon>
    </lineage>
</organism>
<dbReference type="Proteomes" id="UP001237156">
    <property type="component" value="Unassembled WGS sequence"/>
</dbReference>
<evidence type="ECO:0000313" key="2">
    <source>
        <dbReference type="EMBL" id="MDG9699886.1"/>
    </source>
</evidence>
<dbReference type="EC" id="2.1.-.-" evidence="2"/>
<gene>
    <name evidence="2" type="ORF">QB898_09220</name>
</gene>
<dbReference type="Gene3D" id="3.40.50.150">
    <property type="entry name" value="Vaccinia Virus protein VP39"/>
    <property type="match status" value="1"/>
</dbReference>
<dbReference type="GO" id="GO:0008168">
    <property type="term" value="F:methyltransferase activity"/>
    <property type="evidence" value="ECO:0007669"/>
    <property type="project" value="UniProtKB-KW"/>
</dbReference>
<evidence type="ECO:0000259" key="1">
    <source>
        <dbReference type="Pfam" id="PF13649"/>
    </source>
</evidence>
<reference evidence="2 3" key="1">
    <citation type="submission" date="2023-04" db="EMBL/GenBank/DDBJ databases">
        <title>Ottowia paracancer sp. nov., isolated from human stomach.</title>
        <authorList>
            <person name="Song Y."/>
        </authorList>
    </citation>
    <scope>NUCLEOTIDE SEQUENCE [LARGE SCALE GENOMIC DNA]</scope>
    <source>
        <strain evidence="2 3">10c7w1</strain>
    </source>
</reference>